<keyword evidence="3 5" id="KW-0687">Ribonucleoprotein</keyword>
<evidence type="ECO:0000313" key="7">
    <source>
        <dbReference type="EMBL" id="SUQ24991.1"/>
    </source>
</evidence>
<dbReference type="OMA" id="KFQFSKR"/>
<dbReference type="InterPro" id="IPR020574">
    <property type="entry name" value="Ribosomal_uS9_CS"/>
</dbReference>
<dbReference type="GO" id="GO:0003723">
    <property type="term" value="F:RNA binding"/>
    <property type="evidence" value="ECO:0007669"/>
    <property type="project" value="TreeGrafter"/>
</dbReference>
<dbReference type="SUPFAM" id="SSF54211">
    <property type="entry name" value="Ribosomal protein S5 domain 2-like"/>
    <property type="match status" value="1"/>
</dbReference>
<dbReference type="FunFam" id="3.30.230.10:FF:000001">
    <property type="entry name" value="30S ribosomal protein S9"/>
    <property type="match status" value="1"/>
</dbReference>
<evidence type="ECO:0000313" key="8">
    <source>
        <dbReference type="Proteomes" id="UP000255423"/>
    </source>
</evidence>
<dbReference type="InterPro" id="IPR000754">
    <property type="entry name" value="Ribosomal_uS9"/>
</dbReference>
<dbReference type="InterPro" id="IPR014721">
    <property type="entry name" value="Ribsml_uS5_D2-typ_fold_subgr"/>
</dbReference>
<dbReference type="Gene3D" id="3.30.230.10">
    <property type="match status" value="1"/>
</dbReference>
<name>A0A380S915_FIBSU</name>
<dbReference type="AlphaFoldDB" id="A0A380S915"/>
<dbReference type="PANTHER" id="PTHR21569:SF1">
    <property type="entry name" value="SMALL RIBOSOMAL SUBUNIT PROTEIN US9M"/>
    <property type="match status" value="1"/>
</dbReference>
<evidence type="ECO:0000256" key="2">
    <source>
        <dbReference type="ARBA" id="ARBA00022980"/>
    </source>
</evidence>
<reference evidence="7 8" key="1">
    <citation type="submission" date="2017-08" db="EMBL/GenBank/DDBJ databases">
        <authorList>
            <person name="de Groot N.N."/>
        </authorList>
    </citation>
    <scope>NUCLEOTIDE SEQUENCE [LARGE SCALE GENOMIC DNA]</scope>
    <source>
        <strain evidence="7 8">HM2</strain>
    </source>
</reference>
<dbReference type="EMBL" id="UHJL01000003">
    <property type="protein sequence ID" value="SUQ24991.1"/>
    <property type="molecule type" value="Genomic_DNA"/>
</dbReference>
<evidence type="ECO:0000256" key="5">
    <source>
        <dbReference type="HAMAP-Rule" id="MF_00532"/>
    </source>
</evidence>
<protein>
    <recommendedName>
        <fullName evidence="4 5">Small ribosomal subunit protein uS9</fullName>
    </recommendedName>
</protein>
<dbReference type="GO" id="GO:0005737">
    <property type="term" value="C:cytoplasm"/>
    <property type="evidence" value="ECO:0007669"/>
    <property type="project" value="UniProtKB-ARBA"/>
</dbReference>
<keyword evidence="2 5" id="KW-0689">Ribosomal protein</keyword>
<dbReference type="GO" id="GO:0015935">
    <property type="term" value="C:small ribosomal subunit"/>
    <property type="evidence" value="ECO:0007669"/>
    <property type="project" value="UniProtKB-ARBA"/>
</dbReference>
<dbReference type="Pfam" id="PF00380">
    <property type="entry name" value="Ribosomal_S9"/>
    <property type="match status" value="1"/>
</dbReference>
<accession>A0A380S915</accession>
<dbReference type="InterPro" id="IPR020568">
    <property type="entry name" value="Ribosomal_Su5_D2-typ_SF"/>
</dbReference>
<dbReference type="NCBIfam" id="NF001099">
    <property type="entry name" value="PRK00132.1"/>
    <property type="match status" value="1"/>
</dbReference>
<dbReference type="PANTHER" id="PTHR21569">
    <property type="entry name" value="RIBOSOMAL PROTEIN S9"/>
    <property type="match status" value="1"/>
</dbReference>
<proteinExistence type="inferred from homology"/>
<dbReference type="Proteomes" id="UP000255423">
    <property type="component" value="Unassembled WGS sequence"/>
</dbReference>
<comment type="similarity">
    <text evidence="1 5 6">Belongs to the universal ribosomal protein uS9 family.</text>
</comment>
<evidence type="ECO:0000256" key="3">
    <source>
        <dbReference type="ARBA" id="ARBA00023274"/>
    </source>
</evidence>
<evidence type="ECO:0000256" key="6">
    <source>
        <dbReference type="RuleBase" id="RU003815"/>
    </source>
</evidence>
<dbReference type="GO" id="GO:0006412">
    <property type="term" value="P:translation"/>
    <property type="evidence" value="ECO:0007669"/>
    <property type="project" value="UniProtKB-UniRule"/>
</dbReference>
<gene>
    <name evidence="5" type="primary">rpsI</name>
    <name evidence="7" type="ORF">SAMN05661053_2405</name>
</gene>
<sequence length="134" mass="14841">MATAKNKKIYRGTGRRKNAIAAVILKPGSGKRTINGRDFKEYFHSEVQDMIANLPFAILGNAEEWDVEVTARGGGIAGQMGAVRLGISRALVANDAEVKPALKKEGLMTRDARAVERKKFGRKKARKHFQFSKR</sequence>
<dbReference type="PROSITE" id="PS00360">
    <property type="entry name" value="RIBOSOMAL_S9"/>
    <property type="match status" value="1"/>
</dbReference>
<dbReference type="RefSeq" id="WP_014545713.1">
    <property type="nucleotide sequence ID" value="NZ_CACZHM010000007.1"/>
</dbReference>
<evidence type="ECO:0000256" key="4">
    <source>
        <dbReference type="ARBA" id="ARBA00035259"/>
    </source>
</evidence>
<evidence type="ECO:0000256" key="1">
    <source>
        <dbReference type="ARBA" id="ARBA00005251"/>
    </source>
</evidence>
<dbReference type="InterPro" id="IPR023035">
    <property type="entry name" value="Ribosomal_uS9_bac/plastid"/>
</dbReference>
<dbReference type="HAMAP" id="MF_00532_B">
    <property type="entry name" value="Ribosomal_uS9_B"/>
    <property type="match status" value="1"/>
</dbReference>
<dbReference type="GO" id="GO:0003735">
    <property type="term" value="F:structural constituent of ribosome"/>
    <property type="evidence" value="ECO:0007669"/>
    <property type="project" value="InterPro"/>
</dbReference>
<organism evidence="7 8">
    <name type="scientific">Fibrobacter succinogenes</name>
    <name type="common">Bacteroides succinogenes</name>
    <dbReference type="NCBI Taxonomy" id="833"/>
    <lineage>
        <taxon>Bacteria</taxon>
        <taxon>Pseudomonadati</taxon>
        <taxon>Fibrobacterota</taxon>
        <taxon>Fibrobacteria</taxon>
        <taxon>Fibrobacterales</taxon>
        <taxon>Fibrobacteraceae</taxon>
        <taxon>Fibrobacter</taxon>
    </lineage>
</organism>